<dbReference type="OrthoDB" id="202203at2759"/>
<proteinExistence type="inferred from homology"/>
<dbReference type="GO" id="GO:0005737">
    <property type="term" value="C:cytoplasm"/>
    <property type="evidence" value="ECO:0007669"/>
    <property type="project" value="TreeGrafter"/>
</dbReference>
<evidence type="ECO:0000313" key="7">
    <source>
        <dbReference type="EMBL" id="KAJ1724477.1"/>
    </source>
</evidence>
<feature type="compositionally biased region" description="Low complexity" evidence="5">
    <location>
        <begin position="773"/>
        <end position="792"/>
    </location>
</feature>
<gene>
    <name evidence="7" type="ORF">LPJ53_001247</name>
</gene>
<dbReference type="InterPro" id="IPR023753">
    <property type="entry name" value="FAD/NAD-binding_dom"/>
</dbReference>
<keyword evidence="4" id="KW-0560">Oxidoreductase</keyword>
<sequence length="872" mass="96458">MPPPHISANTSSSNAAIGQRGLHSQSQDHIHIPSYTGYSLIQNHAPAQQQTHEPTHSLHSSQSHHQINLQSRNRGGEPLSPPLSAGHTKTTFQNDLLQDPLSIEGPRDTLSPYHHESSGSPYPSIATADELRHMNLARTSKIFHVVIVGGAFAGIRAAQELEQLVPPHIITITVIEKRDQYFYNLGALRSMVKPELIDMVWLPYDNIFKYPHNRVIKGEVTAVYPNSVILKGGNKIDFDSLLVSIGSVYPQPCKVDTSSHIHGKAEMRMYAEIVREAESILIIGGGPTGVGLAAEIATEFPHKTIILVHGGPRLMQSENTSESMSRKALKKLKALGVKVFLNERVIIPDDEPLTYRIECRWLKTSKGRMLFSNFQVLCNGITFNTSMMHTLDPMLHHKVIEDKTGQIQVRPTMQINHPHLPWIFAAGDVCNTAGEKQAYRADSQGGHVARCMARMAHAWAQGNPQWYDVALKPWHDPAQFMAVAMGPSSGITDTPWIVLGDLPTRIMKSRELFLQRRYREFNLDFPGVPKRKTSNSNAGRPRVGRDDDRFIRNVDESVKTRHREPQVSQSLLHMHEQHRQQHMPLSVAGAAARGQRILRSSGSSAADQRISARGGVATNIDSPVYDLTKAMAQTAIATAEHLDGQYDNERVSLSRQDLRHNNTTTDAFPYAAFYGGNHHPSTSNTTDSELSDGYTSEDVDNVNRIIREANARTGYGDSTTPPPSTLESMVATTAACSDGSIDVHSASEKDKSRKADIMSLGHYSQSTNPSKMSVATASTADSSSSGSSRVTGYTATLKNGPVIPRNHRRRERSIFSATRRLFRSRDTIREEDESKEQSAPPRAIVLPRMSSVMSSSVPKRSNSNLTINLQQM</sequence>
<dbReference type="PANTHER" id="PTHR43735">
    <property type="entry name" value="APOPTOSIS-INDUCING FACTOR 1"/>
    <property type="match status" value="1"/>
</dbReference>
<reference evidence="7" key="1">
    <citation type="submission" date="2022-07" db="EMBL/GenBank/DDBJ databases">
        <title>Phylogenomic reconstructions and comparative analyses of Kickxellomycotina fungi.</title>
        <authorList>
            <person name="Reynolds N.K."/>
            <person name="Stajich J.E."/>
            <person name="Barry K."/>
            <person name="Grigoriev I.V."/>
            <person name="Crous P."/>
            <person name="Smith M.E."/>
        </authorList>
    </citation>
    <scope>NUCLEOTIDE SEQUENCE</scope>
    <source>
        <strain evidence="7">NBRC 32514</strain>
    </source>
</reference>
<dbReference type="PRINTS" id="PR00368">
    <property type="entry name" value="FADPNR"/>
</dbReference>
<dbReference type="PRINTS" id="PR00469">
    <property type="entry name" value="PNDRDTASEII"/>
</dbReference>
<protein>
    <recommendedName>
        <fullName evidence="6">FAD/NAD(P)-binding domain-containing protein</fullName>
    </recommendedName>
</protein>
<feature type="compositionally biased region" description="Polar residues" evidence="5">
    <location>
        <begin position="87"/>
        <end position="96"/>
    </location>
</feature>
<dbReference type="EMBL" id="JANBOJ010000030">
    <property type="protein sequence ID" value="KAJ1724477.1"/>
    <property type="molecule type" value="Genomic_DNA"/>
</dbReference>
<feature type="region of interest" description="Disordered" evidence="5">
    <location>
        <begin position="849"/>
        <end position="872"/>
    </location>
</feature>
<feature type="region of interest" description="Disordered" evidence="5">
    <location>
        <begin position="45"/>
        <end position="124"/>
    </location>
</feature>
<organism evidence="7 8">
    <name type="scientific">Coemansia erecta</name>
    <dbReference type="NCBI Taxonomy" id="147472"/>
    <lineage>
        <taxon>Eukaryota</taxon>
        <taxon>Fungi</taxon>
        <taxon>Fungi incertae sedis</taxon>
        <taxon>Zoopagomycota</taxon>
        <taxon>Kickxellomycotina</taxon>
        <taxon>Kickxellomycetes</taxon>
        <taxon>Kickxellales</taxon>
        <taxon>Kickxellaceae</taxon>
        <taxon>Coemansia</taxon>
    </lineage>
</organism>
<evidence type="ECO:0000259" key="6">
    <source>
        <dbReference type="Pfam" id="PF07992"/>
    </source>
</evidence>
<comment type="caution">
    <text evidence="7">The sequence shown here is derived from an EMBL/GenBank/DDBJ whole genome shotgun (WGS) entry which is preliminary data.</text>
</comment>
<dbReference type="GO" id="GO:0050660">
    <property type="term" value="F:flavin adenine dinucleotide binding"/>
    <property type="evidence" value="ECO:0007669"/>
    <property type="project" value="TreeGrafter"/>
</dbReference>
<dbReference type="GO" id="GO:0004174">
    <property type="term" value="F:electron-transferring-flavoprotein dehydrogenase activity"/>
    <property type="evidence" value="ECO:0007669"/>
    <property type="project" value="TreeGrafter"/>
</dbReference>
<dbReference type="Pfam" id="PF07992">
    <property type="entry name" value="Pyr_redox_2"/>
    <property type="match status" value="1"/>
</dbReference>
<feature type="domain" description="FAD/NAD(P)-binding" evidence="6">
    <location>
        <begin position="143"/>
        <end position="445"/>
    </location>
</feature>
<keyword evidence="8" id="KW-1185">Reference proteome</keyword>
<evidence type="ECO:0000256" key="1">
    <source>
        <dbReference type="ARBA" id="ARBA00006442"/>
    </source>
</evidence>
<evidence type="ECO:0000256" key="3">
    <source>
        <dbReference type="ARBA" id="ARBA00022827"/>
    </source>
</evidence>
<feature type="region of interest" description="Disordered" evidence="5">
    <location>
        <begin position="1"/>
        <end position="26"/>
    </location>
</feature>
<evidence type="ECO:0000256" key="5">
    <source>
        <dbReference type="SAM" id="MobiDB-lite"/>
    </source>
</evidence>
<feature type="compositionally biased region" description="Low complexity" evidence="5">
    <location>
        <begin position="849"/>
        <end position="864"/>
    </location>
</feature>
<keyword evidence="2" id="KW-0285">Flavoprotein</keyword>
<feature type="compositionally biased region" description="Low complexity" evidence="5">
    <location>
        <begin position="7"/>
        <end position="16"/>
    </location>
</feature>
<accession>A0A9W7Y4P7</accession>
<evidence type="ECO:0000256" key="2">
    <source>
        <dbReference type="ARBA" id="ARBA00022630"/>
    </source>
</evidence>
<dbReference type="Proteomes" id="UP001149813">
    <property type="component" value="Unassembled WGS sequence"/>
</dbReference>
<feature type="region of interest" description="Disordered" evidence="5">
    <location>
        <begin position="762"/>
        <end position="803"/>
    </location>
</feature>
<dbReference type="SUPFAM" id="SSF51905">
    <property type="entry name" value="FAD/NAD(P)-binding domain"/>
    <property type="match status" value="2"/>
</dbReference>
<feature type="compositionally biased region" description="Low complexity" evidence="5">
    <location>
        <begin position="57"/>
        <end position="66"/>
    </location>
</feature>
<name>A0A9W7Y4P7_9FUNG</name>
<dbReference type="AlphaFoldDB" id="A0A9W7Y4P7"/>
<dbReference type="InterPro" id="IPR036188">
    <property type="entry name" value="FAD/NAD-bd_sf"/>
</dbReference>
<keyword evidence="3" id="KW-0274">FAD</keyword>
<dbReference type="PANTHER" id="PTHR43735:SF3">
    <property type="entry name" value="FERROPTOSIS SUPPRESSOR PROTEIN 1"/>
    <property type="match status" value="1"/>
</dbReference>
<evidence type="ECO:0000313" key="8">
    <source>
        <dbReference type="Proteomes" id="UP001149813"/>
    </source>
</evidence>
<dbReference type="Gene3D" id="3.50.50.100">
    <property type="match status" value="1"/>
</dbReference>
<evidence type="ECO:0000256" key="4">
    <source>
        <dbReference type="ARBA" id="ARBA00023002"/>
    </source>
</evidence>
<feature type="compositionally biased region" description="Polar residues" evidence="5">
    <location>
        <begin position="762"/>
        <end position="771"/>
    </location>
</feature>
<comment type="similarity">
    <text evidence="1">Belongs to the FAD-dependent oxidoreductase family.</text>
</comment>